<dbReference type="SMART" id="SM00066">
    <property type="entry name" value="GAL4"/>
    <property type="match status" value="1"/>
</dbReference>
<dbReference type="GO" id="GO:0000978">
    <property type="term" value="F:RNA polymerase II cis-regulatory region sequence-specific DNA binding"/>
    <property type="evidence" value="ECO:0007669"/>
    <property type="project" value="TreeGrafter"/>
</dbReference>
<dbReference type="CDD" id="cd00067">
    <property type="entry name" value="GAL4"/>
    <property type="match status" value="1"/>
</dbReference>
<dbReference type="OrthoDB" id="5069333at2759"/>
<sequence>MPEMKHVACARCRDRKVKCDGGKPGCKRCQRNGTPCRYVRGKKQQTRSEWLQHLRTFSSQPGRSDVTRSLTHPPSQPALPRTPPLQPHYRDDNMPYARSPSPYLFEHTAVVDECSQSRSSLPGGSPFGGQVSTEGCRGSAPWLSLSTGYDFVDPHAYLFLPSASFRDTNFTSDILTTANSQAQLTVYPASTRPYTPVSNTSETTSSYDGLSEMSFPYDAASYGVPICSETMSWTPTPVYEGQSGSFPSPNHSSPYS</sequence>
<accession>A0A9P6GT16</accession>
<dbReference type="GO" id="GO:0000435">
    <property type="term" value="P:positive regulation of transcription from RNA polymerase II promoter by galactose"/>
    <property type="evidence" value="ECO:0007669"/>
    <property type="project" value="TreeGrafter"/>
</dbReference>
<evidence type="ECO:0000256" key="2">
    <source>
        <dbReference type="ARBA" id="ARBA00023125"/>
    </source>
</evidence>
<feature type="domain" description="Zn(2)-C6 fungal-type" evidence="6">
    <location>
        <begin position="8"/>
        <end position="38"/>
    </location>
</feature>
<dbReference type="InterPro" id="IPR036864">
    <property type="entry name" value="Zn2-C6_fun-type_DNA-bd_sf"/>
</dbReference>
<dbReference type="PANTHER" id="PTHR47424:SF3">
    <property type="entry name" value="REGULATORY PROTEIN GAL4"/>
    <property type="match status" value="1"/>
</dbReference>
<protein>
    <submittedName>
        <fullName evidence="7">Binuclear zinc transcription factor</fullName>
    </submittedName>
</protein>
<keyword evidence="3" id="KW-0804">Transcription</keyword>
<comment type="caution">
    <text evidence="7">The sequence shown here is derived from an EMBL/GenBank/DDBJ whole genome shotgun (WGS) entry which is preliminary data.</text>
</comment>
<evidence type="ECO:0000256" key="3">
    <source>
        <dbReference type="ARBA" id="ARBA00023163"/>
    </source>
</evidence>
<organism evidence="7 8">
    <name type="scientific">Paraphaeosphaeria minitans</name>
    <dbReference type="NCBI Taxonomy" id="565426"/>
    <lineage>
        <taxon>Eukaryota</taxon>
        <taxon>Fungi</taxon>
        <taxon>Dikarya</taxon>
        <taxon>Ascomycota</taxon>
        <taxon>Pezizomycotina</taxon>
        <taxon>Dothideomycetes</taxon>
        <taxon>Pleosporomycetidae</taxon>
        <taxon>Pleosporales</taxon>
        <taxon>Massarineae</taxon>
        <taxon>Didymosphaeriaceae</taxon>
        <taxon>Paraphaeosphaeria</taxon>
    </lineage>
</organism>
<dbReference type="GO" id="GO:0000981">
    <property type="term" value="F:DNA-binding transcription factor activity, RNA polymerase II-specific"/>
    <property type="evidence" value="ECO:0007669"/>
    <property type="project" value="InterPro"/>
</dbReference>
<dbReference type="PROSITE" id="PS50048">
    <property type="entry name" value="ZN2_CY6_FUNGAL_2"/>
    <property type="match status" value="1"/>
</dbReference>
<gene>
    <name evidence="7" type="ORF">PMIN01_00237</name>
</gene>
<reference evidence="7" key="1">
    <citation type="journal article" date="2020" name="Mol. Plant Microbe Interact.">
        <title>Genome Sequence of the Biocontrol Agent Coniothyrium minitans strain Conio (IMI 134523).</title>
        <authorList>
            <person name="Patel D."/>
            <person name="Shittu T.A."/>
            <person name="Baroncelli R."/>
            <person name="Muthumeenakshi S."/>
            <person name="Osborne T.H."/>
            <person name="Janganan T.K."/>
            <person name="Sreenivasaprasad S."/>
        </authorList>
    </citation>
    <scope>NUCLEOTIDE SEQUENCE</scope>
    <source>
        <strain evidence="7">Conio</strain>
    </source>
</reference>
<dbReference type="EMBL" id="WJXW01000001">
    <property type="protein sequence ID" value="KAF9740698.1"/>
    <property type="molecule type" value="Genomic_DNA"/>
</dbReference>
<name>A0A9P6GT16_9PLEO</name>
<keyword evidence="2" id="KW-0238">DNA-binding</keyword>
<keyword evidence="4" id="KW-0539">Nucleus</keyword>
<evidence type="ECO:0000256" key="1">
    <source>
        <dbReference type="ARBA" id="ARBA00023015"/>
    </source>
</evidence>
<evidence type="ECO:0000256" key="4">
    <source>
        <dbReference type="ARBA" id="ARBA00023242"/>
    </source>
</evidence>
<dbReference type="PANTHER" id="PTHR47424">
    <property type="entry name" value="REGULATORY PROTEIN GAL4"/>
    <property type="match status" value="1"/>
</dbReference>
<proteinExistence type="predicted"/>
<feature type="compositionally biased region" description="Polar residues" evidence="5">
    <location>
        <begin position="56"/>
        <end position="73"/>
    </location>
</feature>
<evidence type="ECO:0000313" key="8">
    <source>
        <dbReference type="Proteomes" id="UP000756921"/>
    </source>
</evidence>
<dbReference type="InterPro" id="IPR051127">
    <property type="entry name" value="Fungal_SecMet_Regulators"/>
</dbReference>
<dbReference type="SUPFAM" id="SSF57701">
    <property type="entry name" value="Zn2/Cys6 DNA-binding domain"/>
    <property type="match status" value="1"/>
</dbReference>
<dbReference type="PROSITE" id="PS00463">
    <property type="entry name" value="ZN2_CY6_FUNGAL_1"/>
    <property type="match status" value="1"/>
</dbReference>
<keyword evidence="8" id="KW-1185">Reference proteome</keyword>
<feature type="compositionally biased region" description="Pro residues" evidence="5">
    <location>
        <begin position="74"/>
        <end position="86"/>
    </location>
</feature>
<dbReference type="Pfam" id="PF00172">
    <property type="entry name" value="Zn_clus"/>
    <property type="match status" value="1"/>
</dbReference>
<dbReference type="AlphaFoldDB" id="A0A9P6GT16"/>
<evidence type="ECO:0000256" key="5">
    <source>
        <dbReference type="SAM" id="MobiDB-lite"/>
    </source>
</evidence>
<dbReference type="Gene3D" id="4.10.240.10">
    <property type="entry name" value="Zn(2)-C6 fungal-type DNA-binding domain"/>
    <property type="match status" value="1"/>
</dbReference>
<evidence type="ECO:0000259" key="6">
    <source>
        <dbReference type="PROSITE" id="PS50048"/>
    </source>
</evidence>
<feature type="region of interest" description="Disordered" evidence="5">
    <location>
        <begin position="56"/>
        <end position="92"/>
    </location>
</feature>
<keyword evidence="1" id="KW-0805">Transcription regulation</keyword>
<dbReference type="InterPro" id="IPR001138">
    <property type="entry name" value="Zn2Cys6_DnaBD"/>
</dbReference>
<dbReference type="GO" id="GO:0005634">
    <property type="term" value="C:nucleus"/>
    <property type="evidence" value="ECO:0007669"/>
    <property type="project" value="TreeGrafter"/>
</dbReference>
<dbReference type="GO" id="GO:0008270">
    <property type="term" value="F:zinc ion binding"/>
    <property type="evidence" value="ECO:0007669"/>
    <property type="project" value="InterPro"/>
</dbReference>
<dbReference type="Proteomes" id="UP000756921">
    <property type="component" value="Unassembled WGS sequence"/>
</dbReference>
<evidence type="ECO:0000313" key="7">
    <source>
        <dbReference type="EMBL" id="KAF9740698.1"/>
    </source>
</evidence>